<dbReference type="GO" id="GO:0015629">
    <property type="term" value="C:actin cytoskeleton"/>
    <property type="evidence" value="ECO:0007669"/>
    <property type="project" value="UniProtKB-ARBA"/>
</dbReference>
<dbReference type="EMBL" id="CP026261">
    <property type="protein sequence ID" value="AWP19435.1"/>
    <property type="molecule type" value="Genomic_DNA"/>
</dbReference>
<dbReference type="GO" id="GO:0051015">
    <property type="term" value="F:actin filament binding"/>
    <property type="evidence" value="ECO:0007669"/>
    <property type="project" value="TreeGrafter"/>
</dbReference>
<dbReference type="Proteomes" id="UP000246464">
    <property type="component" value="Chromosome 19"/>
</dbReference>
<dbReference type="PANTHER" id="PTHR17271:SF12">
    <property type="entry name" value="MYOSIN PHOSPHATASE RHO-INTERACTING PROTEIN ISOFORM X1"/>
    <property type="match status" value="1"/>
</dbReference>
<evidence type="ECO:0000256" key="3">
    <source>
        <dbReference type="ARBA" id="ARBA00022553"/>
    </source>
</evidence>
<evidence type="ECO:0000256" key="7">
    <source>
        <dbReference type="SAM" id="Coils"/>
    </source>
</evidence>
<feature type="region of interest" description="Disordered" evidence="8">
    <location>
        <begin position="698"/>
        <end position="717"/>
    </location>
</feature>
<dbReference type="STRING" id="52904.ENSSMAP00000022591"/>
<dbReference type="FunFam" id="2.30.29.30:FF:000133">
    <property type="entry name" value="myosin phosphatase Rho-interacting protein isoform X1"/>
    <property type="match status" value="1"/>
</dbReference>
<reference evidence="10 11" key="1">
    <citation type="submission" date="2017-12" db="EMBL/GenBank/DDBJ databases">
        <title>Integrating genomic resources of turbot (Scophthalmus maximus) in depth evaluation of genetic and physical mapping variation across individuals.</title>
        <authorList>
            <person name="Martinez P."/>
        </authorList>
    </citation>
    <scope>NUCLEOTIDE SEQUENCE [LARGE SCALE GENOMIC DNA]</scope>
</reference>
<dbReference type="PANTHER" id="PTHR17271">
    <property type="entry name" value="PLECKSTRIN HOMOLOGY PH DOMAIN-CONTAINING PROTEIN"/>
    <property type="match status" value="1"/>
</dbReference>
<evidence type="ECO:0000256" key="5">
    <source>
        <dbReference type="ARBA" id="ARBA00023203"/>
    </source>
</evidence>
<dbReference type="SUPFAM" id="SSF50729">
    <property type="entry name" value="PH domain-like"/>
    <property type="match status" value="2"/>
</dbReference>
<evidence type="ECO:0000256" key="1">
    <source>
        <dbReference type="ARBA" id="ARBA00004245"/>
    </source>
</evidence>
<feature type="compositionally biased region" description="Basic and acidic residues" evidence="8">
    <location>
        <begin position="219"/>
        <end position="236"/>
    </location>
</feature>
<evidence type="ECO:0000259" key="9">
    <source>
        <dbReference type="PROSITE" id="PS50003"/>
    </source>
</evidence>
<feature type="coiled-coil region" evidence="7">
    <location>
        <begin position="805"/>
        <end position="867"/>
    </location>
</feature>
<dbReference type="InterPro" id="IPR001849">
    <property type="entry name" value="PH_domain"/>
</dbReference>
<gene>
    <name evidence="10" type="ORF">SMAX5B_016066</name>
</gene>
<feature type="domain" description="PH" evidence="9">
    <location>
        <begin position="44"/>
        <end position="151"/>
    </location>
</feature>
<feature type="region of interest" description="Disordered" evidence="8">
    <location>
        <begin position="155"/>
        <end position="346"/>
    </location>
</feature>
<feature type="compositionally biased region" description="Basic residues" evidence="8">
    <location>
        <begin position="237"/>
        <end position="248"/>
    </location>
</feature>
<evidence type="ECO:0000256" key="4">
    <source>
        <dbReference type="ARBA" id="ARBA00023054"/>
    </source>
</evidence>
<comment type="subcellular location">
    <subcellularLocation>
        <location evidence="1">Cytoplasm</location>
        <location evidence="1">Cytoskeleton</location>
    </subcellularLocation>
</comment>
<feature type="coiled-coil region" evidence="7">
    <location>
        <begin position="899"/>
        <end position="933"/>
    </location>
</feature>
<evidence type="ECO:0000256" key="2">
    <source>
        <dbReference type="ARBA" id="ARBA00022490"/>
    </source>
</evidence>
<dbReference type="InterPro" id="IPR011993">
    <property type="entry name" value="PH-like_dom_sf"/>
</dbReference>
<keyword evidence="3" id="KW-0597">Phosphoprotein</keyword>
<evidence type="ECO:0000256" key="6">
    <source>
        <dbReference type="ARBA" id="ARBA00023212"/>
    </source>
</evidence>
<evidence type="ECO:0000313" key="11">
    <source>
        <dbReference type="Proteomes" id="UP000246464"/>
    </source>
</evidence>
<feature type="compositionally biased region" description="Pro residues" evidence="8">
    <location>
        <begin position="519"/>
        <end position="538"/>
    </location>
</feature>
<dbReference type="AlphaFoldDB" id="A0A2U9CS32"/>
<name>A0A2U9CS32_SCOMX</name>
<accession>A0A2U9CS32</accession>
<dbReference type="Pfam" id="PF00169">
    <property type="entry name" value="PH"/>
    <property type="match status" value="2"/>
</dbReference>
<feature type="coiled-coil region" evidence="7">
    <location>
        <begin position="736"/>
        <end position="763"/>
    </location>
</feature>
<sequence length="971" mass="111291">MSGEKTSSPCNKFQANVFNKSKCQNCFKSRELHLLRDRDQEQAKPVYGGWLCLAPEGTDFDNPMQRSRKWQRRFFILYERGSLSFALDELPSTLPQGTVNLNLCTDIGDAEPRTGQRNALCIATSQQEIFIRGDNKEIINGWSEQLAAYLRTNKQVQKKKRKVEPVATAQEPSPAKMAATDPAESGRGRWQEEEQRGGGPDVTEQSPADVPAPVCVRGNRPEDFLLRQEVAQPDKRKEKRKKKHKTRKQTCNSSAPDGADGFGKPPLDAAPSRDIHQPANDENENQDGSRRSAAERILGSEQGPVSIRGRTEARSSRREKLQSCSDSAQLGAPAPQRRARSLDRRTSDTVMTPDLLNFKKGWMMKLDESDQWKKYWFVLSTDRLRFYKDSMTEEASDLEGELDLTRCYNVSEFLVQRNYGFQIHTPKSVYTLSAMTAGIRKNWIQSLMKNVHPAHAPDVTSLSRGPLELLPRPDVTQDSHSTHVPAERDPHPKPRSVTEKRREGRYRTFDWAEFRPQSGPAPPPPPEAAGPRAGPPCPLELGDLDRRRRREERRRRYEDTLGFSLSWRETGAETEDGSGGALSPRSQRRVEEEIEEMWRQVETTVFRPDGTVPLFTADKDTEEEATGEEKSDQRAEAYLLRCFEATEAKLTQLERQLDQSESNRRELQAQNAELREAEERYRQRAAEAEADILRLSGEEEEEEEAFHEDKRRVSGEERIGQATCQRGFVSVDESHLKVVEELQRRHRQEVERLLVERDQLLEEESAATATAIEAITNAHRLELQREEQRRRCQSEEYSNGNTVLDDVHREEMESFQRELEVLSQQFCLKCLENGHLLQALDAERKALGQCQQENQELRTRNQELSVHLAAEITRLCSLAKQSELPLGRQMDVYEMEITLRVKESEVQCLKQEITSLKDELQAAQRDKRNATKMYKDVYTELSIVRAKTSRDVDELRENLRLAHRALDQMSP</sequence>
<feature type="compositionally biased region" description="Basic and acidic residues" evidence="8">
    <location>
        <begin position="309"/>
        <end position="321"/>
    </location>
</feature>
<keyword evidence="11" id="KW-1185">Reference proteome</keyword>
<dbReference type="Gene3D" id="2.30.29.30">
    <property type="entry name" value="Pleckstrin-homology domain (PH domain)/Phosphotyrosine-binding domain (PTB)"/>
    <property type="match status" value="2"/>
</dbReference>
<feature type="domain" description="PH" evidence="9">
    <location>
        <begin position="356"/>
        <end position="452"/>
    </location>
</feature>
<keyword evidence="5" id="KW-0009">Actin-binding</keyword>
<feature type="compositionally biased region" description="Basic and acidic residues" evidence="8">
    <location>
        <begin position="184"/>
        <end position="196"/>
    </location>
</feature>
<keyword evidence="4 7" id="KW-0175">Coiled coil</keyword>
<organism evidence="10 11">
    <name type="scientific">Scophthalmus maximus</name>
    <name type="common">Turbot</name>
    <name type="synonym">Psetta maxima</name>
    <dbReference type="NCBI Taxonomy" id="52904"/>
    <lineage>
        <taxon>Eukaryota</taxon>
        <taxon>Metazoa</taxon>
        <taxon>Chordata</taxon>
        <taxon>Craniata</taxon>
        <taxon>Vertebrata</taxon>
        <taxon>Euteleostomi</taxon>
        <taxon>Actinopterygii</taxon>
        <taxon>Neopterygii</taxon>
        <taxon>Teleostei</taxon>
        <taxon>Neoteleostei</taxon>
        <taxon>Acanthomorphata</taxon>
        <taxon>Carangaria</taxon>
        <taxon>Pleuronectiformes</taxon>
        <taxon>Pleuronectoidei</taxon>
        <taxon>Scophthalmidae</taxon>
        <taxon>Scophthalmus</taxon>
    </lineage>
</organism>
<dbReference type="PROSITE" id="PS50003">
    <property type="entry name" value="PH_DOMAIN"/>
    <property type="match status" value="2"/>
</dbReference>
<dbReference type="SMART" id="SM00233">
    <property type="entry name" value="PH"/>
    <property type="match status" value="2"/>
</dbReference>
<protein>
    <submittedName>
        <fullName evidence="10">Putative myosin phosphatase Rho-interacting protein-like</fullName>
    </submittedName>
</protein>
<feature type="region of interest" description="Disordered" evidence="8">
    <location>
        <begin position="458"/>
        <end position="546"/>
    </location>
</feature>
<feature type="compositionally biased region" description="Basic and acidic residues" evidence="8">
    <location>
        <begin position="707"/>
        <end position="717"/>
    </location>
</feature>
<feature type="region of interest" description="Disordered" evidence="8">
    <location>
        <begin position="568"/>
        <end position="589"/>
    </location>
</feature>
<feature type="compositionally biased region" description="Basic and acidic residues" evidence="8">
    <location>
        <begin position="475"/>
        <end position="513"/>
    </location>
</feature>
<evidence type="ECO:0000256" key="8">
    <source>
        <dbReference type="SAM" id="MobiDB-lite"/>
    </source>
</evidence>
<proteinExistence type="predicted"/>
<dbReference type="InterPro" id="IPR052223">
    <property type="entry name" value="Actin_Cytoskeleton_Reg"/>
</dbReference>
<evidence type="ECO:0000313" key="10">
    <source>
        <dbReference type="EMBL" id="AWP19435.1"/>
    </source>
</evidence>
<keyword evidence="2" id="KW-0963">Cytoplasm</keyword>
<keyword evidence="6" id="KW-0206">Cytoskeleton</keyword>